<dbReference type="SUPFAM" id="SSF52540">
    <property type="entry name" value="P-loop containing nucleoside triphosphate hydrolases"/>
    <property type="match status" value="1"/>
</dbReference>
<dbReference type="SUPFAM" id="SSF48452">
    <property type="entry name" value="TPR-like"/>
    <property type="match status" value="1"/>
</dbReference>
<dbReference type="EMBL" id="JAPDDS010000004">
    <property type="protein sequence ID" value="MCW1884977.1"/>
    <property type="molecule type" value="Genomic_DNA"/>
</dbReference>
<keyword evidence="3" id="KW-1185">Reference proteome</keyword>
<dbReference type="InterPro" id="IPR011990">
    <property type="entry name" value="TPR-like_helical_dom_sf"/>
</dbReference>
<dbReference type="Proteomes" id="UP001207930">
    <property type="component" value="Unassembled WGS sequence"/>
</dbReference>
<gene>
    <name evidence="2" type="ORF">OKA04_09585</name>
</gene>
<evidence type="ECO:0000313" key="2">
    <source>
        <dbReference type="EMBL" id="MCW1884977.1"/>
    </source>
</evidence>
<sequence>MVNDGGAGAALARGDVEGALAIWQRVTARRDATPGELLGHATLLFRLYRAEDSHDLLERLLVHPAAGVEEWLVVARLWFERGRFDRCARFSGRALAAVPDSPDIGAMHAAALERSGDKEGAREVIGAFLVRHPEHARLVRLLAHIERGDGDFEKARARLEDQLRRFSGGEDWRLRYELAAVLDRLGEHAGAMRELEMAKAELEPQSQRYRSQWRSMTERQWAVTQSLTRERLARWADAGSVAQAGDEREICLMGGFPRSGTTLLEKVISTHAGCIGTDESGVLATQFRDPLVFGAGSAKEVVTELDAFHADDLAAGREEYFRCTADLLGEDPGGRLLIEKEPLLTADLAVPLRLFPDARVLMPLRDPRDVVVSYFFTMVPASRDSVAAATLEETCRYYAEVMRHWLLLRERLDAGRWQWMESRYEDLIAAAEVQTRRLAGFLGLEWEEGMMAHHRRAGRAVGTPTYDDVSKPLYTRSLARWRNYERWLEPHLGMLEKHCAALGYEA</sequence>
<keyword evidence="1" id="KW-0808">Transferase</keyword>
<evidence type="ECO:0000256" key="1">
    <source>
        <dbReference type="ARBA" id="ARBA00022679"/>
    </source>
</evidence>
<protein>
    <submittedName>
        <fullName evidence="2">Sulfotransferase</fullName>
    </submittedName>
</protein>
<proteinExistence type="predicted"/>
<organism evidence="2 3">
    <name type="scientific">Luteolibacter flavescens</name>
    <dbReference type="NCBI Taxonomy" id="1859460"/>
    <lineage>
        <taxon>Bacteria</taxon>
        <taxon>Pseudomonadati</taxon>
        <taxon>Verrucomicrobiota</taxon>
        <taxon>Verrucomicrobiia</taxon>
        <taxon>Verrucomicrobiales</taxon>
        <taxon>Verrucomicrobiaceae</taxon>
        <taxon>Luteolibacter</taxon>
    </lineage>
</organism>
<dbReference type="RefSeq" id="WP_264500935.1">
    <property type="nucleotide sequence ID" value="NZ_JAPDDS010000004.1"/>
</dbReference>
<accession>A0ABT3FND5</accession>
<dbReference type="InterPro" id="IPR026634">
    <property type="entry name" value="TPST-like"/>
</dbReference>
<name>A0ABT3FND5_9BACT</name>
<dbReference type="PANTHER" id="PTHR12788:SF10">
    <property type="entry name" value="PROTEIN-TYROSINE SULFOTRANSFERASE"/>
    <property type="match status" value="1"/>
</dbReference>
<dbReference type="PANTHER" id="PTHR12788">
    <property type="entry name" value="PROTEIN-TYROSINE SULFOTRANSFERASE 2"/>
    <property type="match status" value="1"/>
</dbReference>
<dbReference type="Pfam" id="PF13469">
    <property type="entry name" value="Sulfotransfer_3"/>
    <property type="match status" value="1"/>
</dbReference>
<reference evidence="2 3" key="1">
    <citation type="submission" date="2022-10" db="EMBL/GenBank/DDBJ databases">
        <title>Luteolibacter flavescens strain MCCC 1K03193, whole genome shotgun sequencing project.</title>
        <authorList>
            <person name="Zhao G."/>
            <person name="Shen L."/>
        </authorList>
    </citation>
    <scope>NUCLEOTIDE SEQUENCE [LARGE SCALE GENOMIC DNA]</scope>
    <source>
        <strain evidence="2 3">MCCC 1K03193</strain>
    </source>
</reference>
<dbReference type="Gene3D" id="1.25.40.10">
    <property type="entry name" value="Tetratricopeptide repeat domain"/>
    <property type="match status" value="1"/>
</dbReference>
<dbReference type="Gene3D" id="3.40.50.300">
    <property type="entry name" value="P-loop containing nucleotide triphosphate hydrolases"/>
    <property type="match status" value="1"/>
</dbReference>
<evidence type="ECO:0000313" key="3">
    <source>
        <dbReference type="Proteomes" id="UP001207930"/>
    </source>
</evidence>
<dbReference type="InterPro" id="IPR027417">
    <property type="entry name" value="P-loop_NTPase"/>
</dbReference>
<comment type="caution">
    <text evidence="2">The sequence shown here is derived from an EMBL/GenBank/DDBJ whole genome shotgun (WGS) entry which is preliminary data.</text>
</comment>